<dbReference type="PROSITE" id="PS00092">
    <property type="entry name" value="N6_MTASE"/>
    <property type="match status" value="1"/>
</dbReference>
<dbReference type="InterPro" id="IPR002052">
    <property type="entry name" value="DNA_methylase_N6_adenine_CS"/>
</dbReference>
<dbReference type="EMBL" id="CP061470">
    <property type="protein sequence ID" value="QNU19260.1"/>
    <property type="molecule type" value="Genomic_DNA"/>
</dbReference>
<dbReference type="AlphaFoldDB" id="A0A7H1RYC1"/>
<accession>A0A7H1RYC1</accession>
<dbReference type="SUPFAM" id="SSF52540">
    <property type="entry name" value="P-loop containing nucleoside triphosphate hydrolases"/>
    <property type="match status" value="1"/>
</dbReference>
<keyword evidence="2" id="KW-1185">Reference proteome</keyword>
<dbReference type="GO" id="GO:0032259">
    <property type="term" value="P:methylation"/>
    <property type="evidence" value="ECO:0007669"/>
    <property type="project" value="InterPro"/>
</dbReference>
<evidence type="ECO:0000313" key="2">
    <source>
        <dbReference type="Proteomes" id="UP000516388"/>
    </source>
</evidence>
<gene>
    <name evidence="1" type="ORF">IC807_06520</name>
</gene>
<reference evidence="1 2" key="1">
    <citation type="submission" date="2020-09" db="EMBL/GenBank/DDBJ databases">
        <title>Complete Geobacillus genomes through the use of hybrid genome assembly.</title>
        <authorList>
            <person name="Vera D.L."/>
            <person name="Venkateswaran K."/>
            <person name="Singh N.K."/>
            <person name="Landry K."/>
        </authorList>
    </citation>
    <scope>NUCLEOTIDE SEQUENCE [LARGE SCALE GENOMIC DNA]</scope>
    <source>
        <strain evidence="1 2">SURF-189</strain>
    </source>
</reference>
<protein>
    <recommendedName>
        <fullName evidence="3">ATP-binding protein</fullName>
    </recommendedName>
</protein>
<sequence>MTFKSSINIRFDLGKLEYFERYMPTPSHAEVLRGVLRGINYKESRAHIVVGPYGTGKSLLGTIIAGIVSKNVDPAAFNILRKKFNQVDDEIYNELGNVHYHSYRYLPVILNGYEGNFRQAILSSIMRVLKQNRIPIVAPGVVSRILGTIDTWEKEYKQTYKKFLQMLNDKKKDLEIWRIEILNYNEKEIKWFQDIYPALTSGAELVFDFEEEFIFQVQYILNELSKQRIGLFIVYDEFGRFLQNIHVNQIYQTMQDIQDLAELADHGSDNFHIMYITHKNLRHYFLKYSEEYHNEFQRIEKRYNIYHIESDGATYIRLIQHIINELYGRGNISENRKTKYINYLRKFPLFPEFNQVEIERLVVEGTYPMNPVALALLPNVSSLFGQNERTLFTFLESRQVGGLMYFVTKKEEEVYTAAHLFDYFFPNVEELDLEEGFEELGTYQKIIKKTPHLDNKHLAVLKFVTLWNIAGFQATYPLTTDLIAFALDSDEDETEDVLNKLANNKVIRFNSILGYWELFEGSGVDVGEIIEEKIKGFYLKKDRKLEILEEHLEKKFYLANEYNDVKSMTRFASVRLLFSSDILTGDLPAVSINSKADAMIYLVLLDDKNDKDKVIKTLQMRRDPDRLYCVPNFDDRSLENHVEVFELIDNILLKDKELLKTDPNLKNELILKKEETAFVIRKFLSRYINFNEDLVWIVGGEIRYIPNEFVLEKILSDIMMELYPLTPEVRNDSYNRRTVNRVQFKAGCNVIDHILRYWDSPQFNIKGNGPDYLLYATIFKNNNLDITKLDEISDQNFRLMRNKLVQLVNEEPIGSLQSFKNIFSNPPFGVREPLIPIYFVSLLRDKWDCLSFYRNNMYVPEINGEKLFSMFEEADQYQYIYYEFGTEYENLFVQIEEIFLQYGLENSMPRHLRAANLILKWLRSLPRFTQISGRMDEQLLRLKTMIRKVEVNPNKALEELASVYGDNPGLLKNHARKLEEYCTSQKERFKHTVLQILGVSTDEELVEWANRQNVLDKKQNPLLTSILDSSDWFDTLVDRLVGVPFEDWSDNTADMFLVQMKNELDQIDGASHSKDSILLSIGGREKAVAKVELSPKSKTLYQNIHRIITNGGRTVPREEIEYLIYKLVEEFIK</sequence>
<dbReference type="KEGG" id="gza:IC807_06520"/>
<dbReference type="InterPro" id="IPR027417">
    <property type="entry name" value="P-loop_NTPase"/>
</dbReference>
<dbReference type="Proteomes" id="UP000516388">
    <property type="component" value="Chromosome"/>
</dbReference>
<evidence type="ECO:0000313" key="1">
    <source>
        <dbReference type="EMBL" id="QNU19260.1"/>
    </source>
</evidence>
<organism evidence="1 2">
    <name type="scientific">Geobacillus zalihae</name>
    <dbReference type="NCBI Taxonomy" id="213419"/>
    <lineage>
        <taxon>Bacteria</taxon>
        <taxon>Bacillati</taxon>
        <taxon>Bacillota</taxon>
        <taxon>Bacilli</taxon>
        <taxon>Bacillales</taxon>
        <taxon>Anoxybacillaceae</taxon>
        <taxon>Geobacillus</taxon>
    </lineage>
</organism>
<evidence type="ECO:0008006" key="3">
    <source>
        <dbReference type="Google" id="ProtNLM"/>
    </source>
</evidence>
<proteinExistence type="predicted"/>
<name>A0A7H1RYC1_9BACL</name>
<dbReference type="GO" id="GO:0003676">
    <property type="term" value="F:nucleic acid binding"/>
    <property type="evidence" value="ECO:0007669"/>
    <property type="project" value="InterPro"/>
</dbReference>
<dbReference type="GO" id="GO:0008168">
    <property type="term" value="F:methyltransferase activity"/>
    <property type="evidence" value="ECO:0007669"/>
    <property type="project" value="InterPro"/>
</dbReference>